<evidence type="ECO:0000313" key="3">
    <source>
        <dbReference type="Proteomes" id="UP000481598"/>
    </source>
</evidence>
<organism evidence="2 3">
    <name type="scientific">Collinsella aerofaciens</name>
    <dbReference type="NCBI Taxonomy" id="74426"/>
    <lineage>
        <taxon>Bacteria</taxon>
        <taxon>Bacillati</taxon>
        <taxon>Actinomycetota</taxon>
        <taxon>Coriobacteriia</taxon>
        <taxon>Coriobacteriales</taxon>
        <taxon>Coriobacteriaceae</taxon>
        <taxon>Collinsella</taxon>
    </lineage>
</organism>
<dbReference type="AlphaFoldDB" id="A0A6L8RNB1"/>
<evidence type="ECO:0000256" key="1">
    <source>
        <dbReference type="SAM" id="Coils"/>
    </source>
</evidence>
<gene>
    <name evidence="2" type="ORF">GT635_08210</name>
</gene>
<reference evidence="2 3" key="1">
    <citation type="journal article" date="2019" name="Nat. Med.">
        <title>A library of human gut bacterial isolates paired with longitudinal multiomics data enables mechanistic microbiome research.</title>
        <authorList>
            <person name="Poyet M."/>
            <person name="Groussin M."/>
            <person name="Gibbons S.M."/>
            <person name="Avila-Pacheco J."/>
            <person name="Jiang X."/>
            <person name="Kearney S.M."/>
            <person name="Perrotta A.R."/>
            <person name="Berdy B."/>
            <person name="Zhao S."/>
            <person name="Lieberman T.D."/>
            <person name="Swanson P.K."/>
            <person name="Smith M."/>
            <person name="Roesemann S."/>
            <person name="Alexander J.E."/>
            <person name="Rich S.A."/>
            <person name="Livny J."/>
            <person name="Vlamakis H."/>
            <person name="Clish C."/>
            <person name="Bullock K."/>
            <person name="Deik A."/>
            <person name="Scott J."/>
            <person name="Pierce K.A."/>
            <person name="Xavier R.J."/>
            <person name="Alm E.J."/>
        </authorList>
    </citation>
    <scope>NUCLEOTIDE SEQUENCE [LARGE SCALE GENOMIC DNA]</scope>
    <source>
        <strain evidence="2 3">BIOML-A10</strain>
    </source>
</reference>
<comment type="caution">
    <text evidence="2">The sequence shown here is derived from an EMBL/GenBank/DDBJ whole genome shotgun (WGS) entry which is preliminary data.</text>
</comment>
<keyword evidence="1" id="KW-0175">Coiled coil</keyword>
<dbReference type="RefSeq" id="WP_117564843.1">
    <property type="nucleotide sequence ID" value="NZ_JADMYJ010000016.1"/>
</dbReference>
<evidence type="ECO:0000313" key="2">
    <source>
        <dbReference type="EMBL" id="MZJ86425.1"/>
    </source>
</evidence>
<proteinExistence type="predicted"/>
<sequence length="76" mass="8545">MADPTAQQTLDCYKERVKRAVDEKKDLESKVESQSEQPRWKPTMDVLSCMKGIDVVISAVSVSVFFTVQFNATTDS</sequence>
<dbReference type="Proteomes" id="UP000481598">
    <property type="component" value="Unassembled WGS sequence"/>
</dbReference>
<protein>
    <submittedName>
        <fullName evidence="2">Uncharacterized protein</fullName>
    </submittedName>
</protein>
<dbReference type="EMBL" id="WWTB01000019">
    <property type="protein sequence ID" value="MZJ86425.1"/>
    <property type="molecule type" value="Genomic_DNA"/>
</dbReference>
<accession>A0A6L8RNB1</accession>
<name>A0A6L8RNB1_9ACTN</name>
<feature type="coiled-coil region" evidence="1">
    <location>
        <begin position="10"/>
        <end position="37"/>
    </location>
</feature>